<dbReference type="EMBL" id="QGNZ01000002">
    <property type="protein sequence ID" value="PWS27810.1"/>
    <property type="molecule type" value="Genomic_DNA"/>
</dbReference>
<keyword evidence="2" id="KW-1185">Reference proteome</keyword>
<dbReference type="AlphaFoldDB" id="A0A317ELR9"/>
<dbReference type="Proteomes" id="UP000245379">
    <property type="component" value="Unassembled WGS sequence"/>
</dbReference>
<gene>
    <name evidence="1" type="ORF">DHW03_09545</name>
</gene>
<comment type="caution">
    <text evidence="1">The sequence shown here is derived from an EMBL/GenBank/DDBJ whole genome shotgun (WGS) entry which is preliminary data.</text>
</comment>
<evidence type="ECO:0000313" key="2">
    <source>
        <dbReference type="Proteomes" id="UP000245379"/>
    </source>
</evidence>
<sequence>MINTQLIVKCAIKINERGLNLKVDKPTLFYHQKDFSTNWENVSHITEKFDGRNGSYYYQIAFKNPSFKANFNAMNRCEDEAERFYTELRSFQEIYHLQKMPTILNREYTESTWANA</sequence>
<accession>A0A317ELR9</accession>
<name>A0A317ELR9_9SPHI</name>
<evidence type="ECO:0000313" key="1">
    <source>
        <dbReference type="EMBL" id="PWS27810.1"/>
    </source>
</evidence>
<organism evidence="1 2">
    <name type="scientific">Pedobacter yonginense</name>
    <dbReference type="NCBI Taxonomy" id="651869"/>
    <lineage>
        <taxon>Bacteria</taxon>
        <taxon>Pseudomonadati</taxon>
        <taxon>Bacteroidota</taxon>
        <taxon>Sphingobacteriia</taxon>
        <taxon>Sphingobacteriales</taxon>
        <taxon>Sphingobacteriaceae</taxon>
        <taxon>Pedobacter</taxon>
    </lineage>
</organism>
<reference evidence="1 2" key="1">
    <citation type="submission" date="2018-05" db="EMBL/GenBank/DDBJ databases">
        <title>Pedobacter paludis sp. nov., isolated from wetland soil.</title>
        <authorList>
            <person name="Zhang Y."/>
            <person name="Wang G."/>
        </authorList>
    </citation>
    <scope>NUCLEOTIDE SEQUENCE [LARGE SCALE GENOMIC DNA]</scope>
    <source>
        <strain evidence="1 2">KCTC22721</strain>
    </source>
</reference>
<protein>
    <submittedName>
        <fullName evidence="1">Uncharacterized protein</fullName>
    </submittedName>
</protein>
<proteinExistence type="predicted"/>